<keyword evidence="12" id="KW-1185">Reference proteome</keyword>
<dbReference type="NCBIfam" id="TIGR00330">
    <property type="entry name" value="glpX"/>
    <property type="match status" value="1"/>
</dbReference>
<feature type="binding site" evidence="10">
    <location>
        <begin position="118"/>
        <end position="120"/>
    </location>
    <ligand>
        <name>substrate</name>
    </ligand>
</feature>
<protein>
    <recommendedName>
        <fullName evidence="8">Fructose-1,6-bisphosphatase</fullName>
    </recommendedName>
</protein>
<evidence type="ECO:0000256" key="9">
    <source>
        <dbReference type="PIRSR" id="PIRSR004532-1"/>
    </source>
</evidence>
<feature type="binding site" evidence="9">
    <location>
        <position position="87"/>
    </location>
    <ligand>
        <name>Mn(2+)</name>
        <dbReference type="ChEBI" id="CHEBI:29035"/>
        <label>1</label>
    </ligand>
</feature>
<organism evidence="11 12">
    <name type="scientific">Neobacillus rhizophilus</name>
    <dbReference type="NCBI Taxonomy" id="2833579"/>
    <lineage>
        <taxon>Bacteria</taxon>
        <taxon>Bacillati</taxon>
        <taxon>Bacillota</taxon>
        <taxon>Bacilli</taxon>
        <taxon>Bacillales</taxon>
        <taxon>Bacillaceae</taxon>
        <taxon>Neobacillus</taxon>
    </lineage>
</organism>
<dbReference type="AlphaFoldDB" id="A0A942UBU1"/>
<dbReference type="EMBL" id="JAGYPF010000006">
    <property type="protein sequence ID" value="MBS4216188.1"/>
    <property type="molecule type" value="Genomic_DNA"/>
</dbReference>
<comment type="cofactor">
    <cofactor evidence="9">
        <name>Mn(2+)</name>
        <dbReference type="ChEBI" id="CHEBI:29035"/>
    </cofactor>
</comment>
<dbReference type="PIRSF" id="PIRSF004532">
    <property type="entry name" value="GlpX"/>
    <property type="match status" value="1"/>
</dbReference>
<name>A0A942UBU1_9BACI</name>
<dbReference type="Pfam" id="PF03320">
    <property type="entry name" value="FBPase_glpX"/>
    <property type="match status" value="1"/>
</dbReference>
<evidence type="ECO:0000256" key="7">
    <source>
        <dbReference type="ARBA" id="ARBA00024331"/>
    </source>
</evidence>
<reference evidence="11" key="1">
    <citation type="submission" date="2021-05" db="EMBL/GenBank/DDBJ databases">
        <title>Novel Bacillus species.</title>
        <authorList>
            <person name="Liu G."/>
        </authorList>
    </citation>
    <scope>NUCLEOTIDE SEQUENCE</scope>
    <source>
        <strain evidence="11">FJAT-49825</strain>
    </source>
</reference>
<sequence length="346" mass="37378">MIQNLRDILTVEFISTKRGDVLGTSSVVKEGVHTLAMDFLSVAQQAAIAAYPWVGKGNKNDADHAGTEAMRKRMNLIEMNGRVVIGEGEMDEAPMLYINEELGTGRGPLVDIAVDPVEGTTFLAKGQENSITVLAVSTRGSLLHAPDMYMKKLAVGPKAKGHINIQASLTENMISVAKALGKDLSELTVMIQDRPRHDHLIKQVFDVGARVKLFPDGDVTAAIATAIDELGIDILVGTGGAPEGVIAATALKCLGGDFQGQLAPQNQEEFNRCIKMGIQDPEHVFTLDEIVQSDDCFFAATGITDGMLMRGVKKKENGLMLTHSFITGKGVSERYQLIEAYHSLWT</sequence>
<feature type="binding site" evidence="10">
    <location>
        <position position="149"/>
    </location>
    <ligand>
        <name>substrate</name>
    </ligand>
</feature>
<feature type="binding site" evidence="10">
    <location>
        <begin position="194"/>
        <end position="196"/>
    </location>
    <ligand>
        <name>substrate</name>
    </ligand>
</feature>
<feature type="binding site" evidence="9">
    <location>
        <position position="243"/>
    </location>
    <ligand>
        <name>Mn(2+)</name>
        <dbReference type="ChEBI" id="CHEBI:29035"/>
        <label>2</label>
    </ligand>
</feature>
<dbReference type="CDD" id="cd01516">
    <property type="entry name" value="FBPase_glpX"/>
    <property type="match status" value="1"/>
</dbReference>
<dbReference type="GO" id="GO:0030388">
    <property type="term" value="P:fructose 1,6-bisphosphate metabolic process"/>
    <property type="evidence" value="ECO:0007669"/>
    <property type="project" value="TreeGrafter"/>
</dbReference>
<evidence type="ECO:0000256" key="3">
    <source>
        <dbReference type="ARBA" id="ARBA00022723"/>
    </source>
</evidence>
<dbReference type="FunFam" id="3.40.190.90:FF:000001">
    <property type="entry name" value="Fructose-1,6-bisphosphatase"/>
    <property type="match status" value="1"/>
</dbReference>
<evidence type="ECO:0000256" key="2">
    <source>
        <dbReference type="ARBA" id="ARBA00008989"/>
    </source>
</evidence>
<dbReference type="GO" id="GO:0046872">
    <property type="term" value="F:metal ion binding"/>
    <property type="evidence" value="ECO:0007669"/>
    <property type="project" value="UniProtKB-KW"/>
</dbReference>
<comment type="similarity">
    <text evidence="2 8">Belongs to the FBPase class 2 family.</text>
</comment>
<evidence type="ECO:0000313" key="12">
    <source>
        <dbReference type="Proteomes" id="UP000679749"/>
    </source>
</evidence>
<gene>
    <name evidence="11" type="primary">glpX</name>
    <name evidence="11" type="ORF">KHA99_27570</name>
</gene>
<accession>A0A942UBU1</accession>
<keyword evidence="5 9" id="KW-0464">Manganese</keyword>
<dbReference type="SUPFAM" id="SSF56655">
    <property type="entry name" value="Carbohydrate phosphatase"/>
    <property type="match status" value="1"/>
</dbReference>
<evidence type="ECO:0000313" key="11">
    <source>
        <dbReference type="EMBL" id="MBS4216188.1"/>
    </source>
</evidence>
<dbReference type="PANTHER" id="PTHR30447">
    <property type="entry name" value="FRUCTOSE-1,6-BISPHOSPHATASE CLASS 2"/>
    <property type="match status" value="1"/>
</dbReference>
<dbReference type="GO" id="GO:0006094">
    <property type="term" value="P:gluconeogenesis"/>
    <property type="evidence" value="ECO:0007669"/>
    <property type="project" value="InterPro"/>
</dbReference>
<evidence type="ECO:0000256" key="1">
    <source>
        <dbReference type="ARBA" id="ARBA00001273"/>
    </source>
</evidence>
<evidence type="ECO:0000256" key="10">
    <source>
        <dbReference type="PIRSR" id="PIRSR004532-2"/>
    </source>
</evidence>
<evidence type="ECO:0000256" key="4">
    <source>
        <dbReference type="ARBA" id="ARBA00022801"/>
    </source>
</evidence>
<proteinExistence type="inferred from homology"/>
<dbReference type="Gene3D" id="3.40.190.90">
    <property type="match status" value="1"/>
</dbReference>
<comment type="catalytic activity">
    <reaction evidence="1">
        <text>beta-D-fructose 1,6-bisphosphate + H2O = beta-D-fructose 6-phosphate + phosphate</text>
        <dbReference type="Rhea" id="RHEA:11064"/>
        <dbReference type="ChEBI" id="CHEBI:15377"/>
        <dbReference type="ChEBI" id="CHEBI:32966"/>
        <dbReference type="ChEBI" id="CHEBI:43474"/>
        <dbReference type="ChEBI" id="CHEBI:57634"/>
        <dbReference type="EC" id="3.1.3.11"/>
    </reaction>
</comment>
<feature type="binding site" evidence="10">
    <location>
        <begin position="216"/>
        <end position="218"/>
    </location>
    <ligand>
        <name>substrate</name>
    </ligand>
</feature>
<feature type="binding site" evidence="9">
    <location>
        <position position="118"/>
    </location>
    <ligand>
        <name>Mn(2+)</name>
        <dbReference type="ChEBI" id="CHEBI:29035"/>
        <label>2</label>
    </ligand>
</feature>
<evidence type="ECO:0000256" key="6">
    <source>
        <dbReference type="ARBA" id="ARBA00023277"/>
    </source>
</evidence>
<comment type="pathway">
    <text evidence="7">Carbohydrate biosynthesis.</text>
</comment>
<evidence type="ECO:0000256" key="5">
    <source>
        <dbReference type="ARBA" id="ARBA00023211"/>
    </source>
</evidence>
<dbReference type="Proteomes" id="UP000679749">
    <property type="component" value="Unassembled WGS sequence"/>
</dbReference>
<keyword evidence="6 8" id="KW-0119">Carbohydrate metabolism</keyword>
<feature type="binding site" evidence="10">
    <location>
        <position position="240"/>
    </location>
    <ligand>
        <name>substrate</name>
    </ligand>
</feature>
<feature type="binding site" evidence="9">
    <location>
        <position position="63"/>
    </location>
    <ligand>
        <name>Mn(2+)</name>
        <dbReference type="ChEBI" id="CHEBI:29035"/>
        <label>1</label>
    </ligand>
</feature>
<dbReference type="GO" id="GO:0006071">
    <property type="term" value="P:glycerol metabolic process"/>
    <property type="evidence" value="ECO:0007669"/>
    <property type="project" value="InterPro"/>
</dbReference>
<keyword evidence="3 9" id="KW-0479">Metal-binding</keyword>
<dbReference type="PANTHER" id="PTHR30447:SF0">
    <property type="entry name" value="FRUCTOSE-1,6-BISPHOSPHATASE 1 CLASS 2-RELATED"/>
    <property type="match status" value="1"/>
</dbReference>
<dbReference type="InterPro" id="IPR004464">
    <property type="entry name" value="FBPase_class-2/SBPase"/>
</dbReference>
<dbReference type="GO" id="GO:0005829">
    <property type="term" value="C:cytosol"/>
    <property type="evidence" value="ECO:0007669"/>
    <property type="project" value="TreeGrafter"/>
</dbReference>
<feature type="binding site" evidence="9">
    <location>
        <position position="115"/>
    </location>
    <ligand>
        <name>Mn(2+)</name>
        <dbReference type="ChEBI" id="CHEBI:29035"/>
        <label>2</label>
    </ligand>
</feature>
<comment type="caution">
    <text evidence="11">The sequence shown here is derived from an EMBL/GenBank/DDBJ whole genome shotgun (WGS) entry which is preliminary data.</text>
</comment>
<keyword evidence="4 11" id="KW-0378">Hydrolase</keyword>
<dbReference type="GO" id="GO:0042132">
    <property type="term" value="F:fructose 1,6-bisphosphate 1-phosphatase activity"/>
    <property type="evidence" value="ECO:0007669"/>
    <property type="project" value="UniProtKB-EC"/>
</dbReference>
<dbReference type="Gene3D" id="3.30.540.10">
    <property type="entry name" value="Fructose-1,6-Bisphosphatase, subunit A, domain 1"/>
    <property type="match status" value="1"/>
</dbReference>
<evidence type="ECO:0000256" key="8">
    <source>
        <dbReference type="PIRNR" id="PIRNR004532"/>
    </source>
</evidence>